<dbReference type="AlphaFoldDB" id="A0A699UWA6"/>
<dbReference type="EMBL" id="BKCJ011374291">
    <property type="protein sequence ID" value="GFD27115.1"/>
    <property type="molecule type" value="Genomic_DNA"/>
</dbReference>
<gene>
    <name evidence="1" type="ORF">Tci_899084</name>
</gene>
<comment type="caution">
    <text evidence="1">The sequence shown here is derived from an EMBL/GenBank/DDBJ whole genome shotgun (WGS) entry which is preliminary data.</text>
</comment>
<evidence type="ECO:0000313" key="1">
    <source>
        <dbReference type="EMBL" id="GFD27115.1"/>
    </source>
</evidence>
<protein>
    <submittedName>
        <fullName evidence="1">Uncharacterized protein</fullName>
    </submittedName>
</protein>
<feature type="non-terminal residue" evidence="1">
    <location>
        <position position="1"/>
    </location>
</feature>
<proteinExistence type="predicted"/>
<accession>A0A699UWA6</accession>
<name>A0A699UWA6_TANCI</name>
<organism evidence="1">
    <name type="scientific">Tanacetum cinerariifolium</name>
    <name type="common">Dalmatian daisy</name>
    <name type="synonym">Chrysanthemum cinerariifolium</name>
    <dbReference type="NCBI Taxonomy" id="118510"/>
    <lineage>
        <taxon>Eukaryota</taxon>
        <taxon>Viridiplantae</taxon>
        <taxon>Streptophyta</taxon>
        <taxon>Embryophyta</taxon>
        <taxon>Tracheophyta</taxon>
        <taxon>Spermatophyta</taxon>
        <taxon>Magnoliopsida</taxon>
        <taxon>eudicotyledons</taxon>
        <taxon>Gunneridae</taxon>
        <taxon>Pentapetalae</taxon>
        <taxon>asterids</taxon>
        <taxon>campanulids</taxon>
        <taxon>Asterales</taxon>
        <taxon>Asteraceae</taxon>
        <taxon>Asteroideae</taxon>
        <taxon>Anthemideae</taxon>
        <taxon>Anthemidinae</taxon>
        <taxon>Tanacetum</taxon>
    </lineage>
</organism>
<sequence length="41" mass="4589">DHDHGHRIFFEMLGLALSWFGEIVEGKEGVYPAGKRVGSDM</sequence>
<reference evidence="1" key="1">
    <citation type="journal article" date="2019" name="Sci. Rep.">
        <title>Draft genome of Tanacetum cinerariifolium, the natural source of mosquito coil.</title>
        <authorList>
            <person name="Yamashiro T."/>
            <person name="Shiraishi A."/>
            <person name="Satake H."/>
            <person name="Nakayama K."/>
        </authorList>
    </citation>
    <scope>NUCLEOTIDE SEQUENCE</scope>
</reference>